<feature type="region of interest" description="Disordered" evidence="1">
    <location>
        <begin position="338"/>
        <end position="385"/>
    </location>
</feature>
<dbReference type="EnsemblMetazoa" id="AALFPA23_012119.R17293">
    <property type="protein sequence ID" value="AALFPA23_012119.P17293"/>
    <property type="gene ID" value="AALFPA23_012119"/>
</dbReference>
<feature type="compositionally biased region" description="Basic and acidic residues" evidence="1">
    <location>
        <begin position="70"/>
        <end position="86"/>
    </location>
</feature>
<feature type="region of interest" description="Disordered" evidence="1">
    <location>
        <begin position="435"/>
        <end position="574"/>
    </location>
</feature>
<feature type="region of interest" description="Disordered" evidence="1">
    <location>
        <begin position="751"/>
        <end position="847"/>
    </location>
</feature>
<feature type="compositionally biased region" description="Polar residues" evidence="1">
    <location>
        <begin position="1154"/>
        <end position="1169"/>
    </location>
</feature>
<dbReference type="GeneID" id="109413950"/>
<reference evidence="3" key="1">
    <citation type="journal article" date="2015" name="Proc. Natl. Acad. Sci. U.S.A.">
        <title>Genome sequence of the Asian Tiger mosquito, Aedes albopictus, reveals insights into its biology, genetics, and evolution.</title>
        <authorList>
            <person name="Chen X.G."/>
            <person name="Jiang X."/>
            <person name="Gu J."/>
            <person name="Xu M."/>
            <person name="Wu Y."/>
            <person name="Deng Y."/>
            <person name="Zhang C."/>
            <person name="Bonizzoni M."/>
            <person name="Dermauw W."/>
            <person name="Vontas J."/>
            <person name="Armbruster P."/>
            <person name="Huang X."/>
            <person name="Yang Y."/>
            <person name="Zhang H."/>
            <person name="He W."/>
            <person name="Peng H."/>
            <person name="Liu Y."/>
            <person name="Wu K."/>
            <person name="Chen J."/>
            <person name="Lirakis M."/>
            <person name="Topalis P."/>
            <person name="Van Leeuwen T."/>
            <person name="Hall A.B."/>
            <person name="Jiang X."/>
            <person name="Thorpe C."/>
            <person name="Mueller R.L."/>
            <person name="Sun C."/>
            <person name="Waterhouse R.M."/>
            <person name="Yan G."/>
            <person name="Tu Z.J."/>
            <person name="Fang X."/>
            <person name="James A.A."/>
        </authorList>
    </citation>
    <scope>NUCLEOTIDE SEQUENCE [LARGE SCALE GENOMIC DNA]</scope>
    <source>
        <strain evidence="3">Foshan</strain>
    </source>
</reference>
<feature type="compositionally biased region" description="Polar residues" evidence="1">
    <location>
        <begin position="501"/>
        <end position="518"/>
    </location>
</feature>
<feature type="compositionally biased region" description="Polar residues" evidence="1">
    <location>
        <begin position="983"/>
        <end position="1008"/>
    </location>
</feature>
<feature type="compositionally biased region" description="Basic and acidic residues" evidence="1">
    <location>
        <begin position="366"/>
        <end position="381"/>
    </location>
</feature>
<feature type="compositionally biased region" description="Low complexity" evidence="1">
    <location>
        <begin position="442"/>
        <end position="455"/>
    </location>
</feature>
<keyword evidence="3" id="KW-1185">Reference proteome</keyword>
<feature type="compositionally biased region" description="Basic and acidic residues" evidence="1">
    <location>
        <begin position="463"/>
        <end position="475"/>
    </location>
</feature>
<feature type="region of interest" description="Disordered" evidence="1">
    <location>
        <begin position="62"/>
        <end position="97"/>
    </location>
</feature>
<sequence>MGNSGSMHGLPGYDEGFHHPSYQHQYQRYQEMMRANGHHGAPPGWLESYQRDLRNGGGGGLIGGGGGGHRTFDNRRSHEGLGHRESTSSGPSLPPPMKVLPDIPGRVAKLRPTNNGNILHSGGTISKNNNLQRSKSISSPTYQQHQQQAFDESEETGVMTLLPPRLAMQRSRTQTNMMTPGRRDFNESPSRGLGPRGYATNQRKQSYEHGTLNKKRFGSEPDLRISTSSNELQDDSSGGGSGGQAGHRNTKPVQSKIIKGKNKKKAPVPPPLEKREREPEMMEKQRIIAYSPLRKTNSDASSTQPSSDSNSNNPTRKLRLFKTRAETKKNLNIAKLPEASDAKYSAKNGHKLPLAPSNSSPYKLMSRKDPEFDSGTLDKPKSRLNPTSFFRREKTFDIGVLERERVVRSANHVPEIKPTMSPPISRRKSIVKSLLEKDQAEQEQQQQRKQKQLQQSRVSAVEPKFKPKVQEDKRKPSQPAPTTPMTDFQKELQVATRRKTTVTGNNPNLAQQKSTPATANHRKISEVKQTIKVEAPKNSLVISVEPSKQQSPEREKQSLSPAPPPPPLPKTSFYFGMAEAPKQSSKEEARISPALLVTAKMMETRVDSDVDSSDEEPPIIRSDFHNELDDEMDKTQLDAIDRFAASLMNGTKFASGSDSAASSDVDMRTNGNDLDSEAQEICLKLRPTLPRKNFEIPRFSPAAAWRLLTTEDDFGRDATELFPFVEKKTVLRSLEAVDAAEDRIERIYREPVPGLQDNKSGDSGISGDAGLPDIGEAQLLNSSKERDSPESSPVDDSGNNAWSANALRLTPWTPQQDLEDDDDTTGSSDNRQLIEETPISNGPNDFSSKGHIFSLSLPRESHLSIYTANANGEKVEKQMFNSLQKLRKSVSDAFTSDPDVSPLESGDNWFLSRLESPAMTNAFEKRQLSPTAPKQTPPEVPTNGGTLKEETQFGMPAKHNAIGYLVSGKHMMYLPKEATKVITTSSSPTKNDQNNNVPEALTVSSSSYADKRRETKENMQDPVPEGETFPVKISTRKNHRFTFQSTIRQIEKRRVAEKLSREAEIKEALRLSELEAMRRVEEEFQKKRAREKASIRHQLRLFTMEETGQAYDVNDDDENTDCSKRVEPDIDIAPNPSKPSGLYRKKDSTMERPSFQNGGQARRLSSSRFHASAATLERKYSAGSGNGNYDRDLDDDFNDHSDDHQNGGTNGNGHHHNHNDVDDDDDVDSSLGYIDTRTPYISRIIQAKSSKSYSAGLKK</sequence>
<dbReference type="Proteomes" id="UP000069940">
    <property type="component" value="Unassembled WGS sequence"/>
</dbReference>
<feature type="region of interest" description="Disordered" evidence="1">
    <location>
        <begin position="1109"/>
        <end position="1235"/>
    </location>
</feature>
<feature type="compositionally biased region" description="Low complexity" evidence="1">
    <location>
        <begin position="298"/>
        <end position="315"/>
    </location>
</feature>
<reference evidence="2" key="2">
    <citation type="submission" date="2025-05" db="UniProtKB">
        <authorList>
            <consortium name="EnsemblMetazoa"/>
        </authorList>
    </citation>
    <scope>IDENTIFICATION</scope>
    <source>
        <strain evidence="2">Foshan</strain>
    </source>
</reference>
<feature type="compositionally biased region" description="Basic and acidic residues" evidence="1">
    <location>
        <begin position="523"/>
        <end position="535"/>
    </location>
</feature>
<accession>A0ABM1YTV4</accession>
<organism evidence="2 3">
    <name type="scientific">Aedes albopictus</name>
    <name type="common">Asian tiger mosquito</name>
    <name type="synonym">Stegomyia albopicta</name>
    <dbReference type="NCBI Taxonomy" id="7160"/>
    <lineage>
        <taxon>Eukaryota</taxon>
        <taxon>Metazoa</taxon>
        <taxon>Ecdysozoa</taxon>
        <taxon>Arthropoda</taxon>
        <taxon>Hexapoda</taxon>
        <taxon>Insecta</taxon>
        <taxon>Pterygota</taxon>
        <taxon>Neoptera</taxon>
        <taxon>Endopterygota</taxon>
        <taxon>Diptera</taxon>
        <taxon>Nematocera</taxon>
        <taxon>Culicoidea</taxon>
        <taxon>Culicidae</taxon>
        <taxon>Culicinae</taxon>
        <taxon>Aedini</taxon>
        <taxon>Aedes</taxon>
        <taxon>Stegomyia</taxon>
    </lineage>
</organism>
<evidence type="ECO:0000313" key="3">
    <source>
        <dbReference type="Proteomes" id="UP000069940"/>
    </source>
</evidence>
<dbReference type="RefSeq" id="XP_062700703.1">
    <property type="nucleotide sequence ID" value="XM_062844719.1"/>
</dbReference>
<protein>
    <submittedName>
        <fullName evidence="2">Uncharacterized protein</fullName>
    </submittedName>
</protein>
<feature type="region of interest" description="Disordered" evidence="1">
    <location>
        <begin position="983"/>
        <end position="1029"/>
    </location>
</feature>
<evidence type="ECO:0000256" key="1">
    <source>
        <dbReference type="SAM" id="MobiDB-lite"/>
    </source>
</evidence>
<feature type="compositionally biased region" description="Polar residues" evidence="1">
    <location>
        <begin position="838"/>
        <end position="847"/>
    </location>
</feature>
<feature type="region of interest" description="Disordered" evidence="1">
    <location>
        <begin position="927"/>
        <end position="952"/>
    </location>
</feature>
<feature type="compositionally biased region" description="Polar residues" evidence="1">
    <location>
        <begin position="113"/>
        <end position="150"/>
    </location>
</feature>
<name>A0ABM1YTV4_AEDAL</name>
<evidence type="ECO:0000313" key="2">
    <source>
        <dbReference type="EnsemblMetazoa" id="AALFPA23_012119.P17293"/>
    </source>
</evidence>
<feature type="compositionally biased region" description="Basic and acidic residues" evidence="1">
    <location>
        <begin position="1009"/>
        <end position="1019"/>
    </location>
</feature>
<feature type="compositionally biased region" description="Basic and acidic residues" evidence="1">
    <location>
        <begin position="272"/>
        <end position="286"/>
    </location>
</feature>
<feature type="region of interest" description="Disordered" evidence="1">
    <location>
        <begin position="113"/>
        <end position="318"/>
    </location>
</feature>
<proteinExistence type="predicted"/>